<evidence type="ECO:0000313" key="2">
    <source>
        <dbReference type="Proteomes" id="UP000789759"/>
    </source>
</evidence>
<name>A0A9N9GPQ7_9GLOM</name>
<gene>
    <name evidence="1" type="ORF">CPELLU_LOCUS8146</name>
</gene>
<dbReference type="Proteomes" id="UP000789759">
    <property type="component" value="Unassembled WGS sequence"/>
</dbReference>
<dbReference type="EMBL" id="CAJVQA010005676">
    <property type="protein sequence ID" value="CAG8625779.1"/>
    <property type="molecule type" value="Genomic_DNA"/>
</dbReference>
<reference evidence="1" key="1">
    <citation type="submission" date="2021-06" db="EMBL/GenBank/DDBJ databases">
        <authorList>
            <person name="Kallberg Y."/>
            <person name="Tangrot J."/>
            <person name="Rosling A."/>
        </authorList>
    </citation>
    <scope>NUCLEOTIDE SEQUENCE</scope>
    <source>
        <strain evidence="1">FL966</strain>
    </source>
</reference>
<dbReference type="AlphaFoldDB" id="A0A9N9GPQ7"/>
<proteinExistence type="predicted"/>
<comment type="caution">
    <text evidence="1">The sequence shown here is derived from an EMBL/GenBank/DDBJ whole genome shotgun (WGS) entry which is preliminary data.</text>
</comment>
<accession>A0A9N9GPQ7</accession>
<keyword evidence="2" id="KW-1185">Reference proteome</keyword>
<sequence>CRFIETHSKLASLNTNILSLQNIYQSTFIEEANNFEFSEQNNNKINNFISSELFYNIDNIIFS</sequence>
<evidence type="ECO:0000313" key="1">
    <source>
        <dbReference type="EMBL" id="CAG8625779.1"/>
    </source>
</evidence>
<feature type="non-terminal residue" evidence="1">
    <location>
        <position position="63"/>
    </location>
</feature>
<protein>
    <submittedName>
        <fullName evidence="1">14871_t:CDS:1</fullName>
    </submittedName>
</protein>
<dbReference type="OrthoDB" id="2429012at2759"/>
<organism evidence="1 2">
    <name type="scientific">Cetraspora pellucida</name>
    <dbReference type="NCBI Taxonomy" id="1433469"/>
    <lineage>
        <taxon>Eukaryota</taxon>
        <taxon>Fungi</taxon>
        <taxon>Fungi incertae sedis</taxon>
        <taxon>Mucoromycota</taxon>
        <taxon>Glomeromycotina</taxon>
        <taxon>Glomeromycetes</taxon>
        <taxon>Diversisporales</taxon>
        <taxon>Gigasporaceae</taxon>
        <taxon>Cetraspora</taxon>
    </lineage>
</organism>